<dbReference type="PANTHER" id="PTHR45829:SF1">
    <property type="entry name" value="CARRIER PROTEIN, PUTATIVE (AFU_ORTHOLOGUE AFUA_4G06780)-RELATED"/>
    <property type="match status" value="1"/>
</dbReference>
<reference evidence="13 14" key="1">
    <citation type="submission" date="2023-11" db="EMBL/GenBank/DDBJ databases">
        <title>An acidophilic fungus is an integral part of prey digestion in a carnivorous sundew plant.</title>
        <authorList>
            <person name="Tsai I.J."/>
        </authorList>
    </citation>
    <scope>NUCLEOTIDE SEQUENCE [LARGE SCALE GENOMIC DNA]</scope>
    <source>
        <strain evidence="13">169a</strain>
    </source>
</reference>
<feature type="repeat" description="Solcar" evidence="9">
    <location>
        <begin position="46"/>
        <end position="144"/>
    </location>
</feature>
<keyword evidence="4" id="KW-0677">Repeat</keyword>
<evidence type="ECO:0000256" key="5">
    <source>
        <dbReference type="ARBA" id="ARBA00022792"/>
    </source>
</evidence>
<name>A0AAQ3M536_9PEZI</name>
<feature type="region of interest" description="Disordered" evidence="11">
    <location>
        <begin position="297"/>
        <end position="329"/>
    </location>
</feature>
<dbReference type="EMBL" id="CP138584">
    <property type="protein sequence ID" value="WPH01087.1"/>
    <property type="molecule type" value="Genomic_DNA"/>
</dbReference>
<dbReference type="PROSITE" id="PS50920">
    <property type="entry name" value="SOLCAR"/>
    <property type="match status" value="3"/>
</dbReference>
<feature type="repeat" description="Solcar" evidence="9">
    <location>
        <begin position="155"/>
        <end position="249"/>
    </location>
</feature>
<evidence type="ECO:0000256" key="9">
    <source>
        <dbReference type="PROSITE-ProRule" id="PRU00282"/>
    </source>
</evidence>
<evidence type="ECO:0000256" key="6">
    <source>
        <dbReference type="ARBA" id="ARBA00022989"/>
    </source>
</evidence>
<comment type="subcellular location">
    <subcellularLocation>
        <location evidence="1">Mitochondrion inner membrane</location>
        <topology evidence="1">Multi-pass membrane protein</topology>
    </subcellularLocation>
</comment>
<keyword evidence="3 9" id="KW-0812">Transmembrane</keyword>
<evidence type="ECO:0000256" key="8">
    <source>
        <dbReference type="ARBA" id="ARBA00023136"/>
    </source>
</evidence>
<dbReference type="Proteomes" id="UP001303373">
    <property type="component" value="Chromosome 5"/>
</dbReference>
<evidence type="ECO:0000313" key="14">
    <source>
        <dbReference type="Proteomes" id="UP001303373"/>
    </source>
</evidence>
<keyword evidence="6 12" id="KW-1133">Transmembrane helix</keyword>
<dbReference type="InterPro" id="IPR018108">
    <property type="entry name" value="MCP_transmembrane"/>
</dbReference>
<dbReference type="GO" id="GO:0005743">
    <property type="term" value="C:mitochondrial inner membrane"/>
    <property type="evidence" value="ECO:0007669"/>
    <property type="project" value="UniProtKB-SubCell"/>
</dbReference>
<accession>A0AAQ3M536</accession>
<feature type="transmembrane region" description="Helical" evidence="12">
    <location>
        <begin position="157"/>
        <end position="181"/>
    </location>
</feature>
<feature type="compositionally biased region" description="Polar residues" evidence="11">
    <location>
        <begin position="310"/>
        <end position="329"/>
    </location>
</feature>
<feature type="region of interest" description="Disordered" evidence="11">
    <location>
        <begin position="1"/>
        <end position="31"/>
    </location>
</feature>
<dbReference type="AlphaFoldDB" id="A0AAQ3M536"/>
<protein>
    <submittedName>
        <fullName evidence="13">Uncharacterized protein</fullName>
    </submittedName>
</protein>
<dbReference type="InterPro" id="IPR049562">
    <property type="entry name" value="SLC25A33/36-like"/>
</dbReference>
<keyword evidence="2 10" id="KW-0813">Transport</keyword>
<evidence type="ECO:0000256" key="7">
    <source>
        <dbReference type="ARBA" id="ARBA00023128"/>
    </source>
</evidence>
<sequence length="403" mass="43727">MQKMSGGDGNIHDHGPPSSAPTPPPRDSFRRQPPYAQLAVWSTKLSSPGVNSAAGAMAGVASGIVTCPLDVIKTKLQAQGSFRTSSGQTGVPPGAIYRGMVGTARTIVRQDGIRGMYRGLGPMLLGYLPTWAVYMSVYNSSREYFFSIGFNTEKERFMARVFASLTAGACSTLATNPIWVIKTRLMSQVSRTASDGARTPWHYTSTLDAARKMYRAEGVGAFYSGLTPALLGLTHVAIQFPLYEYFKQKFTGLEMGETPTTSGNEGTNTLGILGATFLSKVCATSATYPHEVLRTRMQTQQRHAHPESSPGVTAANNHSQSVSGKKISNTDGGVYRPRYSGIVASCKMILREEGWRAFYNGMGTNMIRAIPAAMTTMLTFETVKSLIIKAQEDGREILKEREN</sequence>
<dbReference type="Gene3D" id="1.50.40.10">
    <property type="entry name" value="Mitochondrial carrier domain"/>
    <property type="match status" value="2"/>
</dbReference>
<evidence type="ECO:0000256" key="1">
    <source>
        <dbReference type="ARBA" id="ARBA00004448"/>
    </source>
</evidence>
<dbReference type="GO" id="GO:0015218">
    <property type="term" value="F:pyrimidine nucleotide transmembrane transporter activity"/>
    <property type="evidence" value="ECO:0007669"/>
    <property type="project" value="InterPro"/>
</dbReference>
<feature type="repeat" description="Solcar" evidence="9">
    <location>
        <begin position="267"/>
        <end position="386"/>
    </location>
</feature>
<evidence type="ECO:0000256" key="3">
    <source>
        <dbReference type="ARBA" id="ARBA00022692"/>
    </source>
</evidence>
<proteinExistence type="inferred from homology"/>
<dbReference type="FunFam" id="1.50.40.10:FF:000075">
    <property type="entry name" value="Nicotinamide adenine dinucleotide transporter 2, mitochondrial"/>
    <property type="match status" value="1"/>
</dbReference>
<evidence type="ECO:0000256" key="10">
    <source>
        <dbReference type="RuleBase" id="RU000488"/>
    </source>
</evidence>
<keyword evidence="7" id="KW-0496">Mitochondrion</keyword>
<evidence type="ECO:0000256" key="2">
    <source>
        <dbReference type="ARBA" id="ARBA00022448"/>
    </source>
</evidence>
<evidence type="ECO:0000256" key="11">
    <source>
        <dbReference type="SAM" id="MobiDB-lite"/>
    </source>
</evidence>
<organism evidence="13 14">
    <name type="scientific">Acrodontium crateriforme</name>
    <dbReference type="NCBI Taxonomy" id="150365"/>
    <lineage>
        <taxon>Eukaryota</taxon>
        <taxon>Fungi</taxon>
        <taxon>Dikarya</taxon>
        <taxon>Ascomycota</taxon>
        <taxon>Pezizomycotina</taxon>
        <taxon>Dothideomycetes</taxon>
        <taxon>Dothideomycetidae</taxon>
        <taxon>Mycosphaerellales</taxon>
        <taxon>Teratosphaeriaceae</taxon>
        <taxon>Acrodontium</taxon>
    </lineage>
</organism>
<dbReference type="GO" id="GO:1990519">
    <property type="term" value="P:pyrimidine nucleotide import into mitochondrion"/>
    <property type="evidence" value="ECO:0007669"/>
    <property type="project" value="TreeGrafter"/>
</dbReference>
<comment type="similarity">
    <text evidence="10">Belongs to the mitochondrial carrier (TC 2.A.29) family.</text>
</comment>
<dbReference type="InterPro" id="IPR023395">
    <property type="entry name" value="MCP_dom_sf"/>
</dbReference>
<evidence type="ECO:0000256" key="12">
    <source>
        <dbReference type="SAM" id="Phobius"/>
    </source>
</evidence>
<dbReference type="Pfam" id="PF00153">
    <property type="entry name" value="Mito_carr"/>
    <property type="match status" value="3"/>
</dbReference>
<dbReference type="PANTHER" id="PTHR45829">
    <property type="entry name" value="MITOCHONDRIAL CARRIER PROTEIN RIM2"/>
    <property type="match status" value="1"/>
</dbReference>
<feature type="transmembrane region" description="Helical" evidence="12">
    <location>
        <begin position="119"/>
        <end position="137"/>
    </location>
</feature>
<gene>
    <name evidence="13" type="ORF">R9X50_00392200</name>
</gene>
<evidence type="ECO:0000313" key="13">
    <source>
        <dbReference type="EMBL" id="WPH01087.1"/>
    </source>
</evidence>
<evidence type="ECO:0000256" key="4">
    <source>
        <dbReference type="ARBA" id="ARBA00022737"/>
    </source>
</evidence>
<keyword evidence="8 9" id="KW-0472">Membrane</keyword>
<dbReference type="SUPFAM" id="SSF103506">
    <property type="entry name" value="Mitochondrial carrier"/>
    <property type="match status" value="1"/>
</dbReference>
<keyword evidence="14" id="KW-1185">Reference proteome</keyword>
<keyword evidence="5" id="KW-0999">Mitochondrion inner membrane</keyword>